<dbReference type="Gene3D" id="3.90.550.10">
    <property type="entry name" value="Spore Coat Polysaccharide Biosynthesis Protein SpsA, Chain A"/>
    <property type="match status" value="1"/>
</dbReference>
<evidence type="ECO:0000259" key="4">
    <source>
        <dbReference type="Pfam" id="PF12804"/>
    </source>
</evidence>
<keyword evidence="6" id="KW-1185">Reference proteome</keyword>
<dbReference type="Proteomes" id="UP000052022">
    <property type="component" value="Unassembled WGS sequence"/>
</dbReference>
<dbReference type="AlphaFoldDB" id="A0A0P1GDE7"/>
<evidence type="ECO:0000256" key="3">
    <source>
        <dbReference type="ARBA" id="ARBA00022842"/>
    </source>
</evidence>
<keyword evidence="2" id="KW-0548">Nucleotidyltransferase</keyword>
<name>A0A0P1GDE7_9RHOB</name>
<reference evidence="5 6" key="1">
    <citation type="submission" date="2015-09" db="EMBL/GenBank/DDBJ databases">
        <authorList>
            <consortium name="Swine Surveillance"/>
        </authorList>
    </citation>
    <scope>NUCLEOTIDE SEQUENCE [LARGE SCALE GENOMIC DNA]</scope>
    <source>
        <strain evidence="5 6">CECT 7557</strain>
    </source>
</reference>
<dbReference type="InterPro" id="IPR029044">
    <property type="entry name" value="Nucleotide-diphossugar_trans"/>
</dbReference>
<dbReference type="InterPro" id="IPR025877">
    <property type="entry name" value="MobA-like_NTP_Trfase"/>
</dbReference>
<protein>
    <submittedName>
        <fullName evidence="5">Bifunctional protein GlmU</fullName>
    </submittedName>
</protein>
<gene>
    <name evidence="5" type="primary">glmU_1</name>
    <name evidence="5" type="ORF">TRM7557_02532</name>
</gene>
<evidence type="ECO:0000256" key="2">
    <source>
        <dbReference type="ARBA" id="ARBA00022695"/>
    </source>
</evidence>
<dbReference type="PANTHER" id="PTHR43584">
    <property type="entry name" value="NUCLEOTIDYL TRANSFERASE"/>
    <property type="match status" value="1"/>
</dbReference>
<dbReference type="RefSeq" id="WP_235811471.1">
    <property type="nucleotide sequence ID" value="NZ_CYSD01000037.1"/>
</dbReference>
<dbReference type="Pfam" id="PF12804">
    <property type="entry name" value="NTP_transf_3"/>
    <property type="match status" value="1"/>
</dbReference>
<dbReference type="CDD" id="cd06422">
    <property type="entry name" value="NTP_transferase_like_1"/>
    <property type="match status" value="1"/>
</dbReference>
<accession>A0A0P1GDE7</accession>
<dbReference type="SUPFAM" id="SSF53448">
    <property type="entry name" value="Nucleotide-diphospho-sugar transferases"/>
    <property type="match status" value="1"/>
</dbReference>
<dbReference type="EMBL" id="CYSD01000037">
    <property type="protein sequence ID" value="CUH79706.1"/>
    <property type="molecule type" value="Genomic_DNA"/>
</dbReference>
<dbReference type="GO" id="GO:0016779">
    <property type="term" value="F:nucleotidyltransferase activity"/>
    <property type="evidence" value="ECO:0007669"/>
    <property type="project" value="UniProtKB-KW"/>
</dbReference>
<organism evidence="5 6">
    <name type="scientific">Tritonibacter multivorans</name>
    <dbReference type="NCBI Taxonomy" id="928856"/>
    <lineage>
        <taxon>Bacteria</taxon>
        <taxon>Pseudomonadati</taxon>
        <taxon>Pseudomonadota</taxon>
        <taxon>Alphaproteobacteria</taxon>
        <taxon>Rhodobacterales</taxon>
        <taxon>Paracoccaceae</taxon>
        <taxon>Tritonibacter</taxon>
    </lineage>
</organism>
<keyword evidence="1" id="KW-0808">Transferase</keyword>
<proteinExistence type="predicted"/>
<feature type="domain" description="MobA-like NTP transferase" evidence="4">
    <location>
        <begin position="8"/>
        <end position="129"/>
    </location>
</feature>
<evidence type="ECO:0000313" key="6">
    <source>
        <dbReference type="Proteomes" id="UP000052022"/>
    </source>
</evidence>
<evidence type="ECO:0000313" key="5">
    <source>
        <dbReference type="EMBL" id="CUH79706.1"/>
    </source>
</evidence>
<dbReference type="InterPro" id="IPR050065">
    <property type="entry name" value="GlmU-like"/>
</dbReference>
<evidence type="ECO:0000256" key="1">
    <source>
        <dbReference type="ARBA" id="ARBA00022679"/>
    </source>
</evidence>
<sequence length="225" mass="23868">MAAPASLMIFAAGFGTRMGALTADRPKPLIEVAGRPLIDHALDLTKGLSLTKVVNTHYLGDMLAAHLEGRDVHISHEPEILDTGGGLRQALPTLGSGAVFTMNADVIWKGPNPLDLLSAAWDPARMDALLMCVPLARAVGRKGGGDFSIAPDGQISRSGDLVYTGVQILKTDGLAGIPDPVFSLNRLWDQMIADGRACALEYPGNWCDVGHPEGIQLAEELIRDV</sequence>
<dbReference type="STRING" id="928856.SAMN04488049_101186"/>
<dbReference type="PANTHER" id="PTHR43584:SF8">
    <property type="entry name" value="N-ACETYLMURAMATE ALPHA-1-PHOSPHATE URIDYLYLTRANSFERASE"/>
    <property type="match status" value="1"/>
</dbReference>
<keyword evidence="3" id="KW-0460">Magnesium</keyword>